<dbReference type="InterPro" id="IPR005043">
    <property type="entry name" value="XPO2_C"/>
</dbReference>
<keyword evidence="5" id="KW-0963">Cytoplasm</keyword>
<dbReference type="Gene3D" id="1.25.10.10">
    <property type="entry name" value="Leucine-rich Repeat Variant"/>
    <property type="match status" value="1"/>
</dbReference>
<gene>
    <name evidence="9" type="primary">CSE1</name>
    <name evidence="9" type="ORF">HK105_209187</name>
</gene>
<keyword evidence="4" id="KW-0813">Transport</keyword>
<evidence type="ECO:0000256" key="5">
    <source>
        <dbReference type="ARBA" id="ARBA00022490"/>
    </source>
</evidence>
<name>A0ABR4MVR5_9FUNG</name>
<dbReference type="Pfam" id="PF03378">
    <property type="entry name" value="CAS_CSE1"/>
    <property type="match status" value="1"/>
</dbReference>
<evidence type="ECO:0000313" key="9">
    <source>
        <dbReference type="EMBL" id="KAL2911349.1"/>
    </source>
</evidence>
<dbReference type="InterPro" id="IPR011989">
    <property type="entry name" value="ARM-like"/>
</dbReference>
<accession>A0ABR4MVR5</accession>
<sequence length="975" mass="109082">MSTQALAQCLQQTLVPATRKQAESQLLAAETTPGFAVLLLQLIGDAAADPSVRASAALYLKNFIKRWWKLVEGESDKISPEDRATIKSSIVQLMSSVPASIQTQLSDAVAIIADNDYPHQWTNLMPDLISRLSLQNIAVNVGVLQTVHAIFKRWRHQFRSDALFTEIVMTLDIFAEPYLQFFKAIDAMVDSNRDNKAALTQLLEIVLLLEKIFYSCNCHDLYSVFEESIDVTLNLMRKYLSYSNPVIDSDPEEAGPIEKVRAMACENIELYARMYVEDFKRLPEFIELVWTLLTTTTGDPKNDVLVSRMLDFLTSIVKRSYLRQHFQNPATLQSICGDIILPNMRLRTSDEELFEDDAVEYIRRDLEGTDSETRRSAATELVRALLEEFPKEVTAIFSGYISKFLENYEANRVSNWQSKDTALYLITSLSAKSVTAQTGAVQTNEYIPILPVFAEHVLPDLQAPIDGAIHPIIKVDAIKYLTIFRSQLTKEQLINVLPHVDNHLSSTNYVVHTWAAHAIERIFAVKVANKLLFAPTDAAPFAPVILSRLFERIEAASTPEKLAENDYLMKCVMRMVATVRDQVTDIQVLLGRLTNIIKAISKNPSNPKFNHFVFESLSLLIRFISLRNPAVVADFESFLTQPFVDILQQQVSEFEPYVFQIFSQMLRLHPGTGLPPSYQSMLQPLLTPAVWENQGNVPALVGLLQVYIIKGSAEIVAHKQLAPFLGVCHKLLGSRLTDNYGFDLLMTLFEHVPIAELHPFLKNVFIMLLTRLTQSKTTKFTTGFLNFLCFLFALDKPDMTVDTVVGMLDSLQPTPLFGGLLQSILIPALGGLVSPDDRKRCAVGMTRLLTTGTAMMSDTYFALWPTLLTEVINMLQAPLADMKAPDEDPDVIGNMDLEEVGYQASFVRLGTVAKPGHAGLTASVADPMLFLAQSIVNLNSMYPAKIGPVIQHQLPNETAVKLQSYMHNAGLSLIR</sequence>
<evidence type="ECO:0000256" key="6">
    <source>
        <dbReference type="ARBA" id="ARBA00022927"/>
    </source>
</evidence>
<comment type="similarity">
    <text evidence="3">Belongs to the XPO2/CSE1 family.</text>
</comment>
<evidence type="ECO:0000256" key="7">
    <source>
        <dbReference type="ARBA" id="ARBA00023242"/>
    </source>
</evidence>
<organism evidence="9 10">
    <name type="scientific">Polyrhizophydium stewartii</name>
    <dbReference type="NCBI Taxonomy" id="2732419"/>
    <lineage>
        <taxon>Eukaryota</taxon>
        <taxon>Fungi</taxon>
        <taxon>Fungi incertae sedis</taxon>
        <taxon>Chytridiomycota</taxon>
        <taxon>Chytridiomycota incertae sedis</taxon>
        <taxon>Chytridiomycetes</taxon>
        <taxon>Rhizophydiales</taxon>
        <taxon>Rhizophydiales incertae sedis</taxon>
        <taxon>Polyrhizophydium</taxon>
    </lineage>
</organism>
<reference evidence="9 10" key="1">
    <citation type="submission" date="2023-09" db="EMBL/GenBank/DDBJ databases">
        <title>Pangenome analysis of Batrachochytrium dendrobatidis and related Chytrids.</title>
        <authorList>
            <person name="Yacoub M.N."/>
            <person name="Stajich J.E."/>
            <person name="James T.Y."/>
        </authorList>
    </citation>
    <scope>NUCLEOTIDE SEQUENCE [LARGE SCALE GENOMIC DNA]</scope>
    <source>
        <strain evidence="9 10">JEL0888</strain>
    </source>
</reference>
<protein>
    <submittedName>
        <fullName evidence="9">Importin-alpha export receptor</fullName>
    </submittedName>
</protein>
<keyword evidence="7" id="KW-0539">Nucleus</keyword>
<evidence type="ECO:0000259" key="8">
    <source>
        <dbReference type="PROSITE" id="PS50166"/>
    </source>
</evidence>
<dbReference type="Proteomes" id="UP001527925">
    <property type="component" value="Unassembled WGS sequence"/>
</dbReference>
<proteinExistence type="inferred from homology"/>
<keyword evidence="9" id="KW-0675">Receptor</keyword>
<dbReference type="Pfam" id="PF08506">
    <property type="entry name" value="Cse1"/>
    <property type="match status" value="1"/>
</dbReference>
<dbReference type="InterPro" id="IPR016024">
    <property type="entry name" value="ARM-type_fold"/>
</dbReference>
<evidence type="ECO:0000256" key="3">
    <source>
        <dbReference type="ARBA" id="ARBA00008669"/>
    </source>
</evidence>
<feature type="domain" description="Importin N-terminal" evidence="8">
    <location>
        <begin position="22"/>
        <end position="96"/>
    </location>
</feature>
<dbReference type="SUPFAM" id="SSF48371">
    <property type="entry name" value="ARM repeat"/>
    <property type="match status" value="1"/>
</dbReference>
<dbReference type="InterPro" id="IPR001494">
    <property type="entry name" value="Importin-beta_N"/>
</dbReference>
<comment type="subcellular location">
    <subcellularLocation>
        <location evidence="2">Cytoplasm</location>
    </subcellularLocation>
    <subcellularLocation>
        <location evidence="1">Nucleus</location>
    </subcellularLocation>
</comment>
<dbReference type="SMART" id="SM00913">
    <property type="entry name" value="IBN_N"/>
    <property type="match status" value="1"/>
</dbReference>
<evidence type="ECO:0000256" key="4">
    <source>
        <dbReference type="ARBA" id="ARBA00022448"/>
    </source>
</evidence>
<keyword evidence="10" id="KW-1185">Reference proteome</keyword>
<dbReference type="Pfam" id="PF03810">
    <property type="entry name" value="IBN_N"/>
    <property type="match status" value="1"/>
</dbReference>
<evidence type="ECO:0000256" key="1">
    <source>
        <dbReference type="ARBA" id="ARBA00004123"/>
    </source>
</evidence>
<comment type="caution">
    <text evidence="9">The sequence shown here is derived from an EMBL/GenBank/DDBJ whole genome shotgun (WGS) entry which is preliminary data.</text>
</comment>
<dbReference type="InterPro" id="IPR013713">
    <property type="entry name" value="XPO2_central"/>
</dbReference>
<evidence type="ECO:0000313" key="10">
    <source>
        <dbReference type="Proteomes" id="UP001527925"/>
    </source>
</evidence>
<dbReference type="PROSITE" id="PS50166">
    <property type="entry name" value="IMPORTIN_B_NT"/>
    <property type="match status" value="1"/>
</dbReference>
<evidence type="ECO:0000256" key="2">
    <source>
        <dbReference type="ARBA" id="ARBA00004496"/>
    </source>
</evidence>
<keyword evidence="6" id="KW-0653">Protein transport</keyword>
<dbReference type="EMBL" id="JADGIZ020000117">
    <property type="protein sequence ID" value="KAL2911349.1"/>
    <property type="molecule type" value="Genomic_DNA"/>
</dbReference>
<dbReference type="PANTHER" id="PTHR10997:SF8">
    <property type="entry name" value="EXPORTIN-2"/>
    <property type="match status" value="1"/>
</dbReference>
<dbReference type="PANTHER" id="PTHR10997">
    <property type="entry name" value="IMPORTIN-7, 8, 11"/>
    <property type="match status" value="1"/>
</dbReference>